<name>A0A7W5DZT3_9BACT</name>
<sequence length="61" mass="6707">MATDLRPKSLQMPVIPSSRIVRERLIQVQAEAAKLGILLRLATELEQSTESTSDASEVDRG</sequence>
<keyword evidence="2" id="KW-1185">Reference proteome</keyword>
<accession>A0A7W5DZT3</accession>
<dbReference type="AlphaFoldDB" id="A0A7W5DZT3"/>
<evidence type="ECO:0000313" key="1">
    <source>
        <dbReference type="EMBL" id="MBB3207500.1"/>
    </source>
</evidence>
<organism evidence="1 2">
    <name type="scientific">Aporhodopirellula rubra</name>
    <dbReference type="NCBI Taxonomy" id="980271"/>
    <lineage>
        <taxon>Bacteria</taxon>
        <taxon>Pseudomonadati</taxon>
        <taxon>Planctomycetota</taxon>
        <taxon>Planctomycetia</taxon>
        <taxon>Pirellulales</taxon>
        <taxon>Pirellulaceae</taxon>
        <taxon>Aporhodopirellula</taxon>
    </lineage>
</organism>
<dbReference type="EMBL" id="JACHXU010000011">
    <property type="protein sequence ID" value="MBB3207500.1"/>
    <property type="molecule type" value="Genomic_DNA"/>
</dbReference>
<reference evidence="1 2" key="1">
    <citation type="submission" date="2020-08" db="EMBL/GenBank/DDBJ databases">
        <title>Genomic Encyclopedia of Type Strains, Phase III (KMG-III): the genomes of soil and plant-associated and newly described type strains.</title>
        <authorList>
            <person name="Whitman W."/>
        </authorList>
    </citation>
    <scope>NUCLEOTIDE SEQUENCE [LARGE SCALE GENOMIC DNA]</scope>
    <source>
        <strain evidence="1 2">CECT 8075</strain>
    </source>
</reference>
<gene>
    <name evidence="1" type="ORF">FHS27_003325</name>
</gene>
<proteinExistence type="predicted"/>
<comment type="caution">
    <text evidence="1">The sequence shown here is derived from an EMBL/GenBank/DDBJ whole genome shotgun (WGS) entry which is preliminary data.</text>
</comment>
<dbReference type="RefSeq" id="WP_184305840.1">
    <property type="nucleotide sequence ID" value="NZ_JACHXU010000011.1"/>
</dbReference>
<dbReference type="Proteomes" id="UP000536179">
    <property type="component" value="Unassembled WGS sequence"/>
</dbReference>
<evidence type="ECO:0000313" key="2">
    <source>
        <dbReference type="Proteomes" id="UP000536179"/>
    </source>
</evidence>
<protein>
    <submittedName>
        <fullName evidence="1">Uncharacterized protein</fullName>
    </submittedName>
</protein>